<dbReference type="OrthoDB" id="129709at2759"/>
<feature type="compositionally biased region" description="Low complexity" evidence="1">
    <location>
        <begin position="7"/>
        <end position="23"/>
    </location>
</feature>
<protein>
    <submittedName>
        <fullName evidence="2">Uncharacterized protein</fullName>
    </submittedName>
</protein>
<feature type="compositionally biased region" description="Polar residues" evidence="1">
    <location>
        <begin position="66"/>
        <end position="75"/>
    </location>
</feature>
<evidence type="ECO:0000256" key="1">
    <source>
        <dbReference type="SAM" id="MobiDB-lite"/>
    </source>
</evidence>
<sequence length="336" mass="36698">MGKSSPTDSKQASASAQDTASSSNVAPPAVDNSKQAGDSRKAPPSDALVDKSEAKEVKEVPPSDAASKSSGTNMSEADGKASTDAAAGDKDLESKAPEVNQEDAPEFKTPRHATLEDVRGLIYSGMLRQEEVDLPDFLVPECPPHWKLPDPPNLKTNAYLVGVPGIVNDIRSGAFAMEGYGGATTLIGFEELSDEDLRELKEICGAKGGVDVLNPRRSPLSSYDLDNSLNSIGIRREMASLLRHFNSTRFAERVFKTTGYLRQVLGAYRSMRSLAVAQQGPTAIQQAVDTRRKIKELKRSWKFTCDYWFLELQEALGKLDSTKSEHKIELHEQKTR</sequence>
<organism evidence="2 3">
    <name type="scientific">Phytophthora palmivora</name>
    <dbReference type="NCBI Taxonomy" id="4796"/>
    <lineage>
        <taxon>Eukaryota</taxon>
        <taxon>Sar</taxon>
        <taxon>Stramenopiles</taxon>
        <taxon>Oomycota</taxon>
        <taxon>Peronosporomycetes</taxon>
        <taxon>Peronosporales</taxon>
        <taxon>Peronosporaceae</taxon>
        <taxon>Phytophthora</taxon>
    </lineage>
</organism>
<gene>
    <name evidence="2" type="ORF">PHPALM_13697</name>
</gene>
<feature type="region of interest" description="Disordered" evidence="1">
    <location>
        <begin position="1"/>
        <end position="109"/>
    </location>
</feature>
<feature type="compositionally biased region" description="Basic and acidic residues" evidence="1">
    <location>
        <begin position="37"/>
        <end position="61"/>
    </location>
</feature>
<dbReference type="EMBL" id="NCKW01007674">
    <property type="protein sequence ID" value="POM69962.1"/>
    <property type="molecule type" value="Genomic_DNA"/>
</dbReference>
<comment type="caution">
    <text evidence="2">The sequence shown here is derived from an EMBL/GenBank/DDBJ whole genome shotgun (WGS) entry which is preliminary data.</text>
</comment>
<evidence type="ECO:0000313" key="2">
    <source>
        <dbReference type="EMBL" id="POM69962.1"/>
    </source>
</evidence>
<keyword evidence="3" id="KW-1185">Reference proteome</keyword>
<name>A0A2P4XWN1_9STRA</name>
<accession>A0A2P4XWN1</accession>
<proteinExistence type="predicted"/>
<dbReference type="Proteomes" id="UP000237271">
    <property type="component" value="Unassembled WGS sequence"/>
</dbReference>
<reference evidence="2 3" key="1">
    <citation type="journal article" date="2017" name="Genome Biol. Evol.">
        <title>Phytophthora megakarya and P. palmivora, closely related causal agents of cacao black pod rot, underwent increases in genome sizes and gene numbers by different mechanisms.</title>
        <authorList>
            <person name="Ali S.S."/>
            <person name="Shao J."/>
            <person name="Lary D.J."/>
            <person name="Kronmiller B."/>
            <person name="Shen D."/>
            <person name="Strem M.D."/>
            <person name="Amoako-Attah I."/>
            <person name="Akrofi A.Y."/>
            <person name="Begoude B.A."/>
            <person name="Ten Hoopen G.M."/>
            <person name="Coulibaly K."/>
            <person name="Kebe B.I."/>
            <person name="Melnick R.L."/>
            <person name="Guiltinan M.J."/>
            <person name="Tyler B.M."/>
            <person name="Meinhardt L.W."/>
            <person name="Bailey B.A."/>
        </authorList>
    </citation>
    <scope>NUCLEOTIDE SEQUENCE [LARGE SCALE GENOMIC DNA]</scope>
    <source>
        <strain evidence="3">sbr112.9</strain>
    </source>
</reference>
<evidence type="ECO:0000313" key="3">
    <source>
        <dbReference type="Proteomes" id="UP000237271"/>
    </source>
</evidence>
<feature type="compositionally biased region" description="Basic and acidic residues" evidence="1">
    <location>
        <begin position="77"/>
        <end position="96"/>
    </location>
</feature>
<dbReference type="AlphaFoldDB" id="A0A2P4XWN1"/>
<feature type="non-terminal residue" evidence="2">
    <location>
        <position position="336"/>
    </location>
</feature>